<keyword evidence="1" id="KW-0812">Transmembrane</keyword>
<feature type="transmembrane region" description="Helical" evidence="1">
    <location>
        <begin position="6"/>
        <end position="27"/>
    </location>
</feature>
<reference evidence="3" key="1">
    <citation type="submission" date="2016-02" db="EMBL/GenBank/DDBJ databases">
        <authorList>
            <person name="Rodrigo-Torres Lidia"/>
            <person name="Arahal R.David."/>
        </authorList>
    </citation>
    <scope>NUCLEOTIDE SEQUENCE [LARGE SCALE GENOMIC DNA]</scope>
    <source>
        <strain evidence="3">CECT 8713</strain>
    </source>
</reference>
<evidence type="ECO:0000313" key="2">
    <source>
        <dbReference type="EMBL" id="CZF85972.1"/>
    </source>
</evidence>
<keyword evidence="1" id="KW-0472">Membrane</keyword>
<dbReference type="EMBL" id="FIZY01000048">
    <property type="protein sequence ID" value="CZF85972.1"/>
    <property type="molecule type" value="Genomic_DNA"/>
</dbReference>
<dbReference type="InterPro" id="IPR012902">
    <property type="entry name" value="N_methyl_site"/>
</dbReference>
<keyword evidence="1" id="KW-1133">Transmembrane helix</keyword>
<evidence type="ECO:0000313" key="3">
    <source>
        <dbReference type="Proteomes" id="UP000073601"/>
    </source>
</evidence>
<gene>
    <name evidence="2" type="ORF">GMA8713_04005</name>
</gene>
<dbReference type="AlphaFoldDB" id="A0A128FGP3"/>
<accession>A0A128FGP3</accession>
<protein>
    <recommendedName>
        <fullName evidence="4">Prepilin-type N-terminal cleavage/methylation domain-containing protein</fullName>
    </recommendedName>
</protein>
<organism evidence="2 3">
    <name type="scientific">Grimontia marina</name>
    <dbReference type="NCBI Taxonomy" id="646534"/>
    <lineage>
        <taxon>Bacteria</taxon>
        <taxon>Pseudomonadati</taxon>
        <taxon>Pseudomonadota</taxon>
        <taxon>Gammaproteobacteria</taxon>
        <taxon>Vibrionales</taxon>
        <taxon>Vibrionaceae</taxon>
        <taxon>Grimontia</taxon>
    </lineage>
</organism>
<dbReference type="RefSeq" id="WP_062713491.1">
    <property type="nucleotide sequence ID" value="NZ_CAWRCI010000048.1"/>
</dbReference>
<evidence type="ECO:0008006" key="4">
    <source>
        <dbReference type="Google" id="ProtNLM"/>
    </source>
</evidence>
<dbReference type="Proteomes" id="UP000073601">
    <property type="component" value="Unassembled WGS sequence"/>
</dbReference>
<dbReference type="PROSITE" id="PS00409">
    <property type="entry name" value="PROKAR_NTER_METHYL"/>
    <property type="match status" value="1"/>
</dbReference>
<dbReference type="OrthoDB" id="5917613at2"/>
<keyword evidence="3" id="KW-1185">Reference proteome</keyword>
<sequence>MTSNKGFSLVETLIAILVVVLSGVGTLKLYSHLEVEKANALMFVEAKQIAESQIALLQTLNTTGSDCEGKTVENIQSCQLTLSEGSLYSLSVTPTKTLQHTPAGGVAATYAKIMDVKVSWNDRNGTAQSLSLPVSVSKFTNLLD</sequence>
<name>A0A128FGP3_9GAMM</name>
<evidence type="ECO:0000256" key="1">
    <source>
        <dbReference type="SAM" id="Phobius"/>
    </source>
</evidence>
<proteinExistence type="predicted"/>